<keyword evidence="3" id="KW-1185">Reference proteome</keyword>
<dbReference type="NCBIfam" id="NF038133">
    <property type="entry name" value="choice_anch_L"/>
    <property type="match status" value="1"/>
</dbReference>
<evidence type="ECO:0008006" key="4">
    <source>
        <dbReference type="Google" id="ProtNLM"/>
    </source>
</evidence>
<protein>
    <recommendedName>
        <fullName evidence="4">Ig-like domain-containing protein</fullName>
    </recommendedName>
</protein>
<dbReference type="STRING" id="1306519.BIW12_01150"/>
<sequence>MKVLQTILLSLSLYCSGIKLQAQAIAVDDTKNALELVNLLTNNSSCLQITNPKVQGDAFVPGKNSYGVFTNNSANFPFQSGIVLSTWSSTESVGPFVKNLGGGSNSWLGDPDLDQALNIKSINATYLEFDFIPLTNSISFNYLFASNEYQEDFPCRYSDGFAFLIKEKGSTAAYQNLAVIPNTTIPISSTNIHPAITFVDLNGIQKSCPASNESYFGQFNTSPTNNSPINYAGQTKVFNASTNVIAGNTYHIKLVIGDDAVNYFDSAIFIESASFNSIINLGTDKLLATNNAICFGEDYIIDTKLPANYTYKWYKDNVLLPTETSPAYTVKTTGTYKLEVTLNPSGCTVSNQIKVEYTPEIVLNNTTLIQCDTNGDSKAVFDLTKTDNQIKNNNSNLSAVSYFENLTDAKAGTNAILNTTNYTNKSANQVLIAKVSNNFNCSNYAELTLQLSNAIIPNQSPIITCDDNAIQDGFREFNLNNEVSPQIVNGLPNGLNVVYYPSMATADTQSNPLPNLFTNNIPNQQTIYARIINGTDCYGITPVILEVKTFAPANFQEENIALCSSTSMDLAVNTGFSSYLWNTGATTNSITITTPGDYFVTVTNAYNCEATKKFHVVKSEIAAITMVETTNFSGNKNTATINYTGFGNYEFSIDGNYYQDSPEFLNIAAGSYFAYARDKNGCGVSAPFRFYVLDYPHYFTPNGDGFNDFWTIKNLSQLPHATISIFNRYGKLLKEFNSSNLSWNGTFNNYALPADDYWFHLIFEDGKNIKGHFSLKR</sequence>
<dbReference type="NCBIfam" id="TIGR04131">
    <property type="entry name" value="Bac_Flav_CTERM"/>
    <property type="match status" value="1"/>
</dbReference>
<organism evidence="2 3">
    <name type="scientific">Flavobacterium commune</name>
    <dbReference type="NCBI Taxonomy" id="1306519"/>
    <lineage>
        <taxon>Bacteria</taxon>
        <taxon>Pseudomonadati</taxon>
        <taxon>Bacteroidota</taxon>
        <taxon>Flavobacteriia</taxon>
        <taxon>Flavobacteriales</taxon>
        <taxon>Flavobacteriaceae</taxon>
        <taxon>Flavobacterium</taxon>
    </lineage>
</organism>
<dbReference type="InterPro" id="IPR026341">
    <property type="entry name" value="T9SS_type_B"/>
</dbReference>
<dbReference type="KEGG" id="fcm:BIW12_01150"/>
<dbReference type="InterPro" id="IPR049804">
    <property type="entry name" value="Choice_anch_L"/>
</dbReference>
<evidence type="ECO:0000256" key="1">
    <source>
        <dbReference type="SAM" id="SignalP"/>
    </source>
</evidence>
<feature type="chain" id="PRO_5009444277" description="Ig-like domain-containing protein" evidence="1">
    <location>
        <begin position="25"/>
        <end position="777"/>
    </location>
</feature>
<feature type="signal peptide" evidence="1">
    <location>
        <begin position="1"/>
        <end position="24"/>
    </location>
</feature>
<dbReference type="InterPro" id="IPR013783">
    <property type="entry name" value="Ig-like_fold"/>
</dbReference>
<dbReference type="Proteomes" id="UP000178198">
    <property type="component" value="Chromosome"/>
</dbReference>
<gene>
    <name evidence="2" type="ORF">BIW12_01150</name>
</gene>
<keyword evidence="1" id="KW-0732">Signal</keyword>
<name>A0A1D9P6C7_9FLAO</name>
<proteinExistence type="predicted"/>
<evidence type="ECO:0000313" key="2">
    <source>
        <dbReference type="EMBL" id="AOZ98156.1"/>
    </source>
</evidence>
<dbReference type="AlphaFoldDB" id="A0A1D9P6C7"/>
<reference evidence="2 3" key="1">
    <citation type="submission" date="2016-10" db="EMBL/GenBank/DDBJ databases">
        <title>Complete Genome Sequence of Flavobacterium sp. PK15.</title>
        <authorList>
            <person name="Ekwe A."/>
            <person name="Kim S.B."/>
        </authorList>
    </citation>
    <scope>NUCLEOTIDE SEQUENCE [LARGE SCALE GENOMIC DNA]</scope>
    <source>
        <strain evidence="2 3">PK15</strain>
    </source>
</reference>
<dbReference type="OrthoDB" id="9765926at2"/>
<dbReference type="EMBL" id="CP017774">
    <property type="protein sequence ID" value="AOZ98156.1"/>
    <property type="molecule type" value="Genomic_DNA"/>
</dbReference>
<dbReference type="Pfam" id="PF13585">
    <property type="entry name" value="CHU_C"/>
    <property type="match status" value="1"/>
</dbReference>
<evidence type="ECO:0000313" key="3">
    <source>
        <dbReference type="Proteomes" id="UP000178198"/>
    </source>
</evidence>
<dbReference type="RefSeq" id="WP_071183431.1">
    <property type="nucleotide sequence ID" value="NZ_CP017774.1"/>
</dbReference>
<accession>A0A1D9P6C7</accession>
<dbReference type="Gene3D" id="2.60.40.10">
    <property type="entry name" value="Immunoglobulins"/>
    <property type="match status" value="1"/>
</dbReference>